<organism evidence="1 2">
    <name type="scientific">Peronosclerospora sorghi</name>
    <dbReference type="NCBI Taxonomy" id="230839"/>
    <lineage>
        <taxon>Eukaryota</taxon>
        <taxon>Sar</taxon>
        <taxon>Stramenopiles</taxon>
        <taxon>Oomycota</taxon>
        <taxon>Peronosporomycetes</taxon>
        <taxon>Peronosporales</taxon>
        <taxon>Peronosporaceae</taxon>
        <taxon>Peronosclerospora</taxon>
    </lineage>
</organism>
<comment type="caution">
    <text evidence="1">The sequence shown here is derived from an EMBL/GenBank/DDBJ whole genome shotgun (WGS) entry which is preliminary data.</text>
</comment>
<evidence type="ECO:0000313" key="2">
    <source>
        <dbReference type="Proteomes" id="UP001163321"/>
    </source>
</evidence>
<name>A0ACC0VGC1_9STRA</name>
<dbReference type="EMBL" id="CM047588">
    <property type="protein sequence ID" value="KAI9905513.1"/>
    <property type="molecule type" value="Genomic_DNA"/>
</dbReference>
<gene>
    <name evidence="1" type="ORF">PsorP6_014090</name>
</gene>
<evidence type="ECO:0000313" key="1">
    <source>
        <dbReference type="EMBL" id="KAI9905513.1"/>
    </source>
</evidence>
<sequence length="218" mass="25109">MDGSSRDYRDVLCIEGNRRSGDKLAVYATEANLQKYQVNRESQDETRLEKEHELELEGIMFQLSNVKVMFKRHTASKADVRLHSEVNAQNISDMLEKQHVMIVGVARIDLPTPIKTTTPSLLPLMTEHSRDFTWKTGSVSWRNIAERGNRNKTAHPTRAYYETKFAPMCWEVARVLAYGLKARNDEWVTVQRTQQLEDILDILSTKRSLLDSVLRSGK</sequence>
<protein>
    <submittedName>
        <fullName evidence="1">Uncharacterized protein</fullName>
    </submittedName>
</protein>
<dbReference type="Proteomes" id="UP001163321">
    <property type="component" value="Chromosome 9"/>
</dbReference>
<reference evidence="1 2" key="1">
    <citation type="journal article" date="2022" name="bioRxiv">
        <title>The genome of the oomycete Peronosclerospora sorghi, a cosmopolitan pathogen of maize and sorghum, is inflated with dispersed pseudogenes.</title>
        <authorList>
            <person name="Fletcher K."/>
            <person name="Martin F."/>
            <person name="Isakeit T."/>
            <person name="Cavanaugh K."/>
            <person name="Magill C."/>
            <person name="Michelmore R."/>
        </authorList>
    </citation>
    <scope>NUCLEOTIDE SEQUENCE [LARGE SCALE GENOMIC DNA]</scope>
    <source>
        <strain evidence="1">P6</strain>
    </source>
</reference>
<keyword evidence="2" id="KW-1185">Reference proteome</keyword>
<accession>A0ACC0VGC1</accession>
<proteinExistence type="predicted"/>